<dbReference type="InterPro" id="IPR001173">
    <property type="entry name" value="Glyco_trans_2-like"/>
</dbReference>
<dbReference type="InterPro" id="IPR050834">
    <property type="entry name" value="Glycosyltransf_2"/>
</dbReference>
<evidence type="ECO:0000313" key="2">
    <source>
        <dbReference type="EMBL" id="PZN76363.1"/>
    </source>
</evidence>
<proteinExistence type="predicted"/>
<dbReference type="PANTHER" id="PTHR43685">
    <property type="entry name" value="GLYCOSYLTRANSFERASE"/>
    <property type="match status" value="1"/>
</dbReference>
<dbReference type="Gene3D" id="3.90.550.10">
    <property type="entry name" value="Spore Coat Polysaccharide Biosynthesis Protein SpsA, Chain A"/>
    <property type="match status" value="1"/>
</dbReference>
<sequence>MNKLRFSLILATVHRVKETERFLHSLSQQDYQGGFELIIIDQNQDGCLDGMVEQYRQNFPILHLRQDQPLLARARNLGLTHVQGDLVGFPDDDCAYEPDTLSRAAGFLAEHPERDGVVGNVMDLEREEEAMLFYMPQPAAEITPKNAWVVGMTAAFFLRAERIQGCRFDETIGPGTPWGCGEDTDFFLRCMDGGASFYFDPAIVIRHPTPMRIYSLRQLVRREYQYGRGYGYLMGKRRFPAVTALWKALVEPFTYVPACVRHRRWKELALMPSLISGRLLGYLGYLALAKRPT</sequence>
<dbReference type="InterPro" id="IPR029044">
    <property type="entry name" value="Nucleotide-diphossugar_trans"/>
</dbReference>
<name>A0A2W4QYK2_9GAMM</name>
<feature type="domain" description="Glycosyltransferase 2-like" evidence="1">
    <location>
        <begin position="7"/>
        <end position="123"/>
    </location>
</feature>
<protein>
    <recommendedName>
        <fullName evidence="1">Glycosyltransferase 2-like domain-containing protein</fullName>
    </recommendedName>
</protein>
<dbReference type="SUPFAM" id="SSF53448">
    <property type="entry name" value="Nucleotide-diphospho-sugar transferases"/>
    <property type="match status" value="1"/>
</dbReference>
<comment type="caution">
    <text evidence="2">The sequence shown here is derived from an EMBL/GenBank/DDBJ whole genome shotgun (WGS) entry which is preliminary data.</text>
</comment>
<dbReference type="PANTHER" id="PTHR43685:SF3">
    <property type="entry name" value="SLR2126 PROTEIN"/>
    <property type="match status" value="1"/>
</dbReference>
<gene>
    <name evidence="2" type="ORF">DM484_16785</name>
</gene>
<accession>A0A2W4QYK2</accession>
<evidence type="ECO:0000259" key="1">
    <source>
        <dbReference type="Pfam" id="PF00535"/>
    </source>
</evidence>
<dbReference type="AlphaFoldDB" id="A0A2W4QYK2"/>
<dbReference type="EMBL" id="QJPH01000360">
    <property type="protein sequence ID" value="PZN76363.1"/>
    <property type="molecule type" value="Genomic_DNA"/>
</dbReference>
<dbReference type="CDD" id="cd00761">
    <property type="entry name" value="Glyco_tranf_GTA_type"/>
    <property type="match status" value="1"/>
</dbReference>
<dbReference type="Pfam" id="PF00535">
    <property type="entry name" value="Glycos_transf_2"/>
    <property type="match status" value="1"/>
</dbReference>
<evidence type="ECO:0000313" key="3">
    <source>
        <dbReference type="Proteomes" id="UP000249396"/>
    </source>
</evidence>
<organism evidence="2 3">
    <name type="scientific">Candidatus Methylumidiphilus alinenensis</name>
    <dbReference type="NCBI Taxonomy" id="2202197"/>
    <lineage>
        <taxon>Bacteria</taxon>
        <taxon>Pseudomonadati</taxon>
        <taxon>Pseudomonadota</taxon>
        <taxon>Gammaproteobacteria</taxon>
        <taxon>Methylococcales</taxon>
        <taxon>Candidatus Methylumidiphilus</taxon>
    </lineage>
</organism>
<reference evidence="2 3" key="1">
    <citation type="journal article" date="2018" name="Aquat. Microb. Ecol.">
        <title>Gammaproteobacterial methanotrophs dominate.</title>
        <authorList>
            <person name="Rissanen A.J."/>
            <person name="Saarenheimo J."/>
            <person name="Tiirola M."/>
            <person name="Peura S."/>
            <person name="Aalto S.L."/>
            <person name="Karvinen A."/>
            <person name="Nykanen H."/>
        </authorList>
    </citation>
    <scope>NUCLEOTIDE SEQUENCE [LARGE SCALE GENOMIC DNA]</scope>
    <source>
        <strain evidence="2">AMbin10</strain>
    </source>
</reference>
<dbReference type="Proteomes" id="UP000249396">
    <property type="component" value="Unassembled WGS sequence"/>
</dbReference>